<sequence length="529" mass="55381">MCSMVRMTRSAGPRIGRALLTVGAAAALALVAGCSSGEGDTGGASSRTPAVVPRPAQLTVGSGAGFTVTSRTSVLAEGGADARAAAMLVAGELDLPGGSPAGGATPGPGITFRLDPQAGTGPEGYTLTAGPSGVLITAADGAGLFYGGQTLRQLLPAGRTTGTVPPVDVHDHPRYAYRGGGLDVARHFFSVAQVESYVDVLALYKFNHLHLHLTDDQGWRIAISSRPQLTAVGGLTEVGGGKGGFYTAADYRAIVRYAAARHITVVPEIDLPGHSNAAIVSYPELACDGDPAAAPYTDIGVGFSRVCTTKESTYRFVDDVVSAIAALTPGPLIHLGGDEAKTLDPADYRAFMKRAIAVGHAHGKQVVAWDEAAPEQPDLVQVWHPQYDLTDDLRTGIAAATGRGAKLLMSPADHTYLDQKYDASTTLGLDWAGYVGVRQAYDWNPDTYVPGVPAGSVAGVETLLWTETLSTTSDLQTMELPRLPALAEVAWTPQSARNWSDFRTRLAAQAPLWTAQGWTYTKADGVDWK</sequence>
<evidence type="ECO:0000259" key="8">
    <source>
        <dbReference type="Pfam" id="PF00728"/>
    </source>
</evidence>
<keyword evidence="5" id="KW-0326">Glycosidase</keyword>
<dbReference type="InterPro" id="IPR017853">
    <property type="entry name" value="GH"/>
</dbReference>
<evidence type="ECO:0000256" key="2">
    <source>
        <dbReference type="ARBA" id="ARBA00006285"/>
    </source>
</evidence>
<dbReference type="Pfam" id="PF02838">
    <property type="entry name" value="Glyco_hydro_20b"/>
    <property type="match status" value="1"/>
</dbReference>
<comment type="similarity">
    <text evidence="2">Belongs to the glycosyl hydrolase 20 family.</text>
</comment>
<proteinExistence type="inferred from homology"/>
<dbReference type="PANTHER" id="PTHR22600">
    <property type="entry name" value="BETA-HEXOSAMINIDASE"/>
    <property type="match status" value="1"/>
</dbReference>
<feature type="domain" description="Glycoside hydrolase family 20 catalytic" evidence="8">
    <location>
        <begin position="175"/>
        <end position="493"/>
    </location>
</feature>
<reference evidence="11" key="1">
    <citation type="submission" date="2016-10" db="EMBL/GenBank/DDBJ databases">
        <authorList>
            <person name="Varghese N."/>
        </authorList>
    </citation>
    <scope>NUCLEOTIDE SEQUENCE [LARGE SCALE GENOMIC DNA]</scope>
    <source>
        <strain evidence="11">DSM 45096 / BCRC 16803 / CGMCC 4.1857 / CIP 109030 / JCM 12277 / KCTC 19219 / NBRC 100920 / 33214</strain>
    </source>
</reference>
<dbReference type="GO" id="GO:0030203">
    <property type="term" value="P:glycosaminoglycan metabolic process"/>
    <property type="evidence" value="ECO:0007669"/>
    <property type="project" value="TreeGrafter"/>
</dbReference>
<accession>A0A1H7RIM4</accession>
<dbReference type="eggNOG" id="COG3525">
    <property type="taxonomic scope" value="Bacteria"/>
</dbReference>
<name>A0A1H7RIM4_STRJI</name>
<dbReference type="EC" id="3.2.1.52" evidence="3"/>
<dbReference type="GO" id="GO:0005975">
    <property type="term" value="P:carbohydrate metabolic process"/>
    <property type="evidence" value="ECO:0007669"/>
    <property type="project" value="InterPro"/>
</dbReference>
<dbReference type="CDD" id="cd06568">
    <property type="entry name" value="GH20_SpHex_like"/>
    <property type="match status" value="1"/>
</dbReference>
<dbReference type="Proteomes" id="UP000183015">
    <property type="component" value="Unassembled WGS sequence"/>
</dbReference>
<dbReference type="PANTHER" id="PTHR22600:SF57">
    <property type="entry name" value="BETA-N-ACETYLHEXOSAMINIDASE"/>
    <property type="match status" value="1"/>
</dbReference>
<dbReference type="SUPFAM" id="SSF55545">
    <property type="entry name" value="beta-N-acetylhexosaminidase-like domain"/>
    <property type="match status" value="1"/>
</dbReference>
<comment type="catalytic activity">
    <reaction evidence="1">
        <text>Hydrolysis of terminal non-reducing N-acetyl-D-hexosamine residues in N-acetyl-beta-D-hexosaminides.</text>
        <dbReference type="EC" id="3.2.1.52"/>
    </reaction>
</comment>
<evidence type="ECO:0000313" key="10">
    <source>
        <dbReference type="EMBL" id="SEL60170.1"/>
    </source>
</evidence>
<feature type="signal peptide" evidence="7">
    <location>
        <begin position="1"/>
        <end position="26"/>
    </location>
</feature>
<dbReference type="AlphaFoldDB" id="A0A1H7RIM4"/>
<dbReference type="GO" id="GO:0004563">
    <property type="term" value="F:beta-N-acetylhexosaminidase activity"/>
    <property type="evidence" value="ECO:0007669"/>
    <property type="project" value="UniProtKB-EC"/>
</dbReference>
<keyword evidence="11" id="KW-1185">Reference proteome</keyword>
<evidence type="ECO:0000256" key="1">
    <source>
        <dbReference type="ARBA" id="ARBA00001231"/>
    </source>
</evidence>
<dbReference type="STRING" id="235985.SAMN05414137_110161"/>
<dbReference type="PROSITE" id="PS51257">
    <property type="entry name" value="PROKAR_LIPOPROTEIN"/>
    <property type="match status" value="1"/>
</dbReference>
<evidence type="ECO:0000256" key="6">
    <source>
        <dbReference type="PIRSR" id="PIRSR625705-1"/>
    </source>
</evidence>
<protein>
    <recommendedName>
        <fullName evidence="3">beta-N-acetylhexosaminidase</fullName>
        <ecNumber evidence="3">3.2.1.52</ecNumber>
    </recommendedName>
</protein>
<evidence type="ECO:0000256" key="7">
    <source>
        <dbReference type="SAM" id="SignalP"/>
    </source>
</evidence>
<dbReference type="InterPro" id="IPR015882">
    <property type="entry name" value="HEX_bac_N"/>
</dbReference>
<dbReference type="PRINTS" id="PR00738">
    <property type="entry name" value="GLHYDRLASE20"/>
</dbReference>
<evidence type="ECO:0000259" key="9">
    <source>
        <dbReference type="Pfam" id="PF02838"/>
    </source>
</evidence>
<feature type="domain" description="Beta-hexosaminidase bacterial type N-terminal" evidence="9">
    <location>
        <begin position="49"/>
        <end position="172"/>
    </location>
</feature>
<evidence type="ECO:0000256" key="5">
    <source>
        <dbReference type="ARBA" id="ARBA00023295"/>
    </source>
</evidence>
<dbReference type="Gene3D" id="3.20.20.80">
    <property type="entry name" value="Glycosidases"/>
    <property type="match status" value="1"/>
</dbReference>
<dbReference type="InterPro" id="IPR015883">
    <property type="entry name" value="Glyco_hydro_20_cat"/>
</dbReference>
<dbReference type="InterPro" id="IPR029018">
    <property type="entry name" value="Hex-like_dom2"/>
</dbReference>
<evidence type="ECO:0000313" key="11">
    <source>
        <dbReference type="Proteomes" id="UP000183015"/>
    </source>
</evidence>
<dbReference type="SUPFAM" id="SSF51445">
    <property type="entry name" value="(Trans)glycosidases"/>
    <property type="match status" value="1"/>
</dbReference>
<dbReference type="Pfam" id="PF00728">
    <property type="entry name" value="Glyco_hydro_20"/>
    <property type="match status" value="1"/>
</dbReference>
<gene>
    <name evidence="10" type="ORF">SAMN05414137_110161</name>
</gene>
<feature type="chain" id="PRO_5010253000" description="beta-N-acetylhexosaminidase" evidence="7">
    <location>
        <begin position="27"/>
        <end position="529"/>
    </location>
</feature>
<dbReference type="GO" id="GO:0016020">
    <property type="term" value="C:membrane"/>
    <property type="evidence" value="ECO:0007669"/>
    <property type="project" value="TreeGrafter"/>
</dbReference>
<feature type="active site" description="Proton donor" evidence="6">
    <location>
        <position position="339"/>
    </location>
</feature>
<dbReference type="EMBL" id="FOAZ01000010">
    <property type="protein sequence ID" value="SEL60170.1"/>
    <property type="molecule type" value="Genomic_DNA"/>
</dbReference>
<evidence type="ECO:0000256" key="3">
    <source>
        <dbReference type="ARBA" id="ARBA00012663"/>
    </source>
</evidence>
<organism evidence="10 11">
    <name type="scientific">Streptacidiphilus jiangxiensis</name>
    <dbReference type="NCBI Taxonomy" id="235985"/>
    <lineage>
        <taxon>Bacteria</taxon>
        <taxon>Bacillati</taxon>
        <taxon>Actinomycetota</taxon>
        <taxon>Actinomycetes</taxon>
        <taxon>Kitasatosporales</taxon>
        <taxon>Streptomycetaceae</taxon>
        <taxon>Streptacidiphilus</taxon>
    </lineage>
</organism>
<keyword evidence="7" id="KW-0732">Signal</keyword>
<dbReference type="Gene3D" id="3.30.379.10">
    <property type="entry name" value="Chitobiase/beta-hexosaminidase domain 2-like"/>
    <property type="match status" value="1"/>
</dbReference>
<evidence type="ECO:0000256" key="4">
    <source>
        <dbReference type="ARBA" id="ARBA00022801"/>
    </source>
</evidence>
<keyword evidence="4" id="KW-0378">Hydrolase</keyword>
<dbReference type="InterPro" id="IPR025705">
    <property type="entry name" value="Beta_hexosaminidase_sua/sub"/>
</dbReference>